<accession>A0AAN9GZL0</accession>
<evidence type="ECO:0000313" key="13">
    <source>
        <dbReference type="Proteomes" id="UP001364617"/>
    </source>
</evidence>
<evidence type="ECO:0000256" key="6">
    <source>
        <dbReference type="ARBA" id="ARBA00023157"/>
    </source>
</evidence>
<evidence type="ECO:0000313" key="12">
    <source>
        <dbReference type="EMBL" id="KAK7137014.1"/>
    </source>
</evidence>
<dbReference type="SMART" id="SM00020">
    <property type="entry name" value="Tryp_SPc"/>
    <property type="match status" value="1"/>
</dbReference>
<dbReference type="PANTHER" id="PTHR24271:SF88">
    <property type="entry name" value="MAST CELL PROTEASE 2 ISOFORM X1"/>
    <property type="match status" value="1"/>
</dbReference>
<dbReference type="Pfam" id="PF00089">
    <property type="entry name" value="Trypsin"/>
    <property type="match status" value="1"/>
</dbReference>
<keyword evidence="4 9" id="KW-0720">Serine protease</keyword>
<dbReference type="PROSITE" id="PS00135">
    <property type="entry name" value="TRYPSIN_SER"/>
    <property type="match status" value="1"/>
</dbReference>
<gene>
    <name evidence="12" type="ORF">R3I93_017168</name>
</gene>
<keyword evidence="13" id="KW-1185">Reference proteome</keyword>
<keyword evidence="5" id="KW-0865">Zymogen</keyword>
<evidence type="ECO:0000256" key="9">
    <source>
        <dbReference type="RuleBase" id="RU363034"/>
    </source>
</evidence>
<dbReference type="InterPro" id="IPR043504">
    <property type="entry name" value="Peptidase_S1_PA_chymotrypsin"/>
</dbReference>
<dbReference type="SUPFAM" id="SSF50494">
    <property type="entry name" value="Trypsin-like serine proteases"/>
    <property type="match status" value="1"/>
</dbReference>
<dbReference type="CDD" id="cd00190">
    <property type="entry name" value="Tryp_SPc"/>
    <property type="match status" value="1"/>
</dbReference>
<dbReference type="PANTHER" id="PTHR24271">
    <property type="entry name" value="KALLIKREIN-RELATED"/>
    <property type="match status" value="1"/>
</dbReference>
<organism evidence="12 13">
    <name type="scientific">Phoxinus phoxinus</name>
    <name type="common">Eurasian minnow</name>
    <dbReference type="NCBI Taxonomy" id="58324"/>
    <lineage>
        <taxon>Eukaryota</taxon>
        <taxon>Metazoa</taxon>
        <taxon>Chordata</taxon>
        <taxon>Craniata</taxon>
        <taxon>Vertebrata</taxon>
        <taxon>Euteleostomi</taxon>
        <taxon>Actinopterygii</taxon>
        <taxon>Neopterygii</taxon>
        <taxon>Teleostei</taxon>
        <taxon>Ostariophysi</taxon>
        <taxon>Cypriniformes</taxon>
        <taxon>Leuciscidae</taxon>
        <taxon>Phoxininae</taxon>
        <taxon>Phoxinus</taxon>
    </lineage>
</organism>
<evidence type="ECO:0000256" key="5">
    <source>
        <dbReference type="ARBA" id="ARBA00023145"/>
    </source>
</evidence>
<comment type="caution">
    <text evidence="12">The sequence shown here is derived from an EMBL/GenBank/DDBJ whole genome shotgun (WGS) entry which is preliminary data.</text>
</comment>
<dbReference type="Proteomes" id="UP001364617">
    <property type="component" value="Unassembled WGS sequence"/>
</dbReference>
<keyword evidence="6" id="KW-1015">Disulfide bond</keyword>
<dbReference type="Gene3D" id="2.40.10.10">
    <property type="entry name" value="Trypsin-like serine proteases"/>
    <property type="match status" value="2"/>
</dbReference>
<comment type="catalytic activity">
    <reaction evidence="7">
        <text>Preferential cleavage: Arg-|-Xaa, Lys-|-Xaa.</text>
        <dbReference type="EC" id="3.4.21.4"/>
    </reaction>
</comment>
<protein>
    <recommendedName>
        <fullName evidence="8">trypsin</fullName>
        <ecNumber evidence="8">3.4.21.4</ecNumber>
    </recommendedName>
</protein>
<comment type="subcellular location">
    <subcellularLocation>
        <location evidence="1">Secreted</location>
        <location evidence="1">Extracellular space</location>
    </subcellularLocation>
</comment>
<dbReference type="AlphaFoldDB" id="A0AAN9GZL0"/>
<dbReference type="FunFam" id="2.40.10.10:FF:000005">
    <property type="entry name" value="Serine protease 37"/>
    <property type="match status" value="1"/>
</dbReference>
<dbReference type="PROSITE" id="PS50240">
    <property type="entry name" value="TRYPSIN_DOM"/>
    <property type="match status" value="1"/>
</dbReference>
<name>A0AAN9GZL0_9TELE</name>
<feature type="signal peptide" evidence="10">
    <location>
        <begin position="1"/>
        <end position="21"/>
    </location>
</feature>
<proteinExistence type="predicted"/>
<dbReference type="EC" id="3.4.21.4" evidence="8"/>
<reference evidence="12 13" key="1">
    <citation type="submission" date="2024-02" db="EMBL/GenBank/DDBJ databases">
        <title>Chromosome-level genome assembly of the Eurasian Minnow (Phoxinus phoxinus).</title>
        <authorList>
            <person name="Oriowo T.O."/>
            <person name="Martin S."/>
            <person name="Stange M."/>
            <person name="Chrysostomakis Y."/>
            <person name="Brown T."/>
            <person name="Winkler S."/>
            <person name="Kukowka S."/>
            <person name="Myers E.W."/>
            <person name="Bohne A."/>
        </authorList>
    </citation>
    <scope>NUCLEOTIDE SEQUENCE [LARGE SCALE GENOMIC DNA]</scope>
    <source>
        <strain evidence="12">ZFMK-TIS-60720</strain>
        <tissue evidence="12">Whole Organism</tissue>
    </source>
</reference>
<evidence type="ECO:0000256" key="4">
    <source>
        <dbReference type="ARBA" id="ARBA00022825"/>
    </source>
</evidence>
<dbReference type="PROSITE" id="PS00134">
    <property type="entry name" value="TRYPSIN_HIS"/>
    <property type="match status" value="1"/>
</dbReference>
<evidence type="ECO:0000256" key="1">
    <source>
        <dbReference type="ARBA" id="ARBA00004239"/>
    </source>
</evidence>
<dbReference type="GO" id="GO:0004252">
    <property type="term" value="F:serine-type endopeptidase activity"/>
    <property type="evidence" value="ECO:0007669"/>
    <property type="project" value="UniProtKB-EC"/>
</dbReference>
<dbReference type="InterPro" id="IPR018114">
    <property type="entry name" value="TRYPSIN_HIS"/>
</dbReference>
<dbReference type="InterPro" id="IPR001314">
    <property type="entry name" value="Peptidase_S1A"/>
</dbReference>
<keyword evidence="10" id="KW-0732">Signal</keyword>
<evidence type="ECO:0000256" key="10">
    <source>
        <dbReference type="SAM" id="SignalP"/>
    </source>
</evidence>
<dbReference type="InterPro" id="IPR001254">
    <property type="entry name" value="Trypsin_dom"/>
</dbReference>
<feature type="chain" id="PRO_5042958424" description="trypsin" evidence="10">
    <location>
        <begin position="22"/>
        <end position="238"/>
    </location>
</feature>
<keyword evidence="3 9" id="KW-0378">Hydrolase</keyword>
<dbReference type="EMBL" id="JAYKXH010000018">
    <property type="protein sequence ID" value="KAK7137014.1"/>
    <property type="molecule type" value="Genomic_DNA"/>
</dbReference>
<dbReference type="GO" id="GO:0005576">
    <property type="term" value="C:extracellular region"/>
    <property type="evidence" value="ECO:0007669"/>
    <property type="project" value="UniProtKB-SubCell"/>
</dbReference>
<dbReference type="InterPro" id="IPR009003">
    <property type="entry name" value="Peptidase_S1_PA"/>
</dbReference>
<sequence>MGILWHITGLLLLRSCNPGFSMHDGIVGGKVSIPHSRPYMVYIHDTQSKAICGGFLVREDFVMTAAHCNHNHLKVYLGVNDTHFLPDGVAVQPFPHLQFNNTPGHDIMLLKLKTPATLNKTVKTIALPKTENPKHATLKDCMVMGWGLQDYHHGSLSMVLKEANVTMLDSKNCGTSDTVCSGGKTGPAGGDSGGPLVCGDVAEGIVSYYIRESNGEYCTRYTEISQYLEWIREKMNNN</sequence>
<keyword evidence="2 9" id="KW-0645">Protease</keyword>
<feature type="domain" description="Peptidase S1" evidence="11">
    <location>
        <begin position="26"/>
        <end position="236"/>
    </location>
</feature>
<evidence type="ECO:0000256" key="8">
    <source>
        <dbReference type="ARBA" id="ARBA00038868"/>
    </source>
</evidence>
<dbReference type="PRINTS" id="PR00722">
    <property type="entry name" value="CHYMOTRYPSIN"/>
</dbReference>
<dbReference type="InterPro" id="IPR033116">
    <property type="entry name" value="TRYPSIN_SER"/>
</dbReference>
<dbReference type="GO" id="GO:0006508">
    <property type="term" value="P:proteolysis"/>
    <property type="evidence" value="ECO:0007669"/>
    <property type="project" value="UniProtKB-KW"/>
</dbReference>
<evidence type="ECO:0000256" key="3">
    <source>
        <dbReference type="ARBA" id="ARBA00022801"/>
    </source>
</evidence>
<evidence type="ECO:0000256" key="2">
    <source>
        <dbReference type="ARBA" id="ARBA00022670"/>
    </source>
</evidence>
<evidence type="ECO:0000259" key="11">
    <source>
        <dbReference type="PROSITE" id="PS50240"/>
    </source>
</evidence>
<evidence type="ECO:0000256" key="7">
    <source>
        <dbReference type="ARBA" id="ARBA00036320"/>
    </source>
</evidence>